<organism evidence="3 4">
    <name type="scientific">Trametes cubensis</name>
    <dbReference type="NCBI Taxonomy" id="1111947"/>
    <lineage>
        <taxon>Eukaryota</taxon>
        <taxon>Fungi</taxon>
        <taxon>Dikarya</taxon>
        <taxon>Basidiomycota</taxon>
        <taxon>Agaricomycotina</taxon>
        <taxon>Agaricomycetes</taxon>
        <taxon>Polyporales</taxon>
        <taxon>Polyporaceae</taxon>
        <taxon>Trametes</taxon>
    </lineage>
</organism>
<feature type="transmembrane region" description="Helical" evidence="2">
    <location>
        <begin position="121"/>
        <end position="138"/>
    </location>
</feature>
<feature type="region of interest" description="Disordered" evidence="1">
    <location>
        <begin position="325"/>
        <end position="373"/>
    </location>
</feature>
<protein>
    <submittedName>
        <fullName evidence="3">Uncharacterized protein</fullName>
    </submittedName>
</protein>
<keyword evidence="2" id="KW-0472">Membrane</keyword>
<evidence type="ECO:0000313" key="4">
    <source>
        <dbReference type="Proteomes" id="UP001215151"/>
    </source>
</evidence>
<feature type="region of interest" description="Disordered" evidence="1">
    <location>
        <begin position="283"/>
        <end position="304"/>
    </location>
</feature>
<evidence type="ECO:0000256" key="2">
    <source>
        <dbReference type="SAM" id="Phobius"/>
    </source>
</evidence>
<keyword evidence="4" id="KW-1185">Reference proteome</keyword>
<reference evidence="3" key="1">
    <citation type="submission" date="2022-11" db="EMBL/GenBank/DDBJ databases">
        <title>Genome Sequence of Cubamyces cubensis.</title>
        <authorList>
            <person name="Buettner E."/>
        </authorList>
    </citation>
    <scope>NUCLEOTIDE SEQUENCE</scope>
    <source>
        <strain evidence="3">MPL-01</strain>
    </source>
</reference>
<feature type="transmembrane region" description="Helical" evidence="2">
    <location>
        <begin position="24"/>
        <end position="43"/>
    </location>
</feature>
<dbReference type="AlphaFoldDB" id="A0AAD7X8H0"/>
<accession>A0AAD7X8H0</accession>
<keyword evidence="2" id="KW-1133">Transmembrane helix</keyword>
<dbReference type="EMBL" id="JAPEVG010000457">
    <property type="protein sequence ID" value="KAJ8462558.1"/>
    <property type="molecule type" value="Genomic_DNA"/>
</dbReference>
<evidence type="ECO:0000313" key="3">
    <source>
        <dbReference type="EMBL" id="KAJ8462558.1"/>
    </source>
</evidence>
<feature type="transmembrane region" description="Helical" evidence="2">
    <location>
        <begin position="64"/>
        <end position="87"/>
    </location>
</feature>
<evidence type="ECO:0000256" key="1">
    <source>
        <dbReference type="SAM" id="MobiDB-lite"/>
    </source>
</evidence>
<feature type="transmembrane region" description="Helical" evidence="2">
    <location>
        <begin position="201"/>
        <end position="220"/>
    </location>
</feature>
<feature type="transmembrane region" description="Helical" evidence="2">
    <location>
        <begin position="93"/>
        <end position="114"/>
    </location>
</feature>
<sequence>MQEQHDPFQVGGSITPAKLNGSMIITNLVTGAACMSFLSAFHWDWSLLKGKVGCRPGAFGLYFGCRYLAIFSMFSTIMFLNAFPVFPLDPLRYLAQATAGIALGLSYSILLIRIAAIFRNIWASAVLDFLKIIFWAIVWKQLGDVPWVHKHLGTQLAMYAYCAVVSMFSFSMIIVNVVYFRKDEHNFRAPALARALWKSDACEYALLSASATVAAVVSFVDWDPSGFSNFTAAYVDFSITTFMACRVYRNMTVRLDRCPSEFCISLRCARVLGRFAGMILSGGGHSSRSSSHPSETDGQSETRPKKHCVELSFGSCLSYLWEKSPRTSGRSIHPDAETNAPAGQRDPEAAAAAGPDNMHLSTMRPVVDDGQDP</sequence>
<feature type="transmembrane region" description="Helical" evidence="2">
    <location>
        <begin position="226"/>
        <end position="248"/>
    </location>
</feature>
<keyword evidence="2" id="KW-0812">Transmembrane</keyword>
<dbReference type="Proteomes" id="UP001215151">
    <property type="component" value="Unassembled WGS sequence"/>
</dbReference>
<comment type="caution">
    <text evidence="3">The sequence shown here is derived from an EMBL/GenBank/DDBJ whole genome shotgun (WGS) entry which is preliminary data.</text>
</comment>
<feature type="transmembrane region" description="Helical" evidence="2">
    <location>
        <begin position="158"/>
        <end position="180"/>
    </location>
</feature>
<name>A0AAD7X8H0_9APHY</name>
<gene>
    <name evidence="3" type="ORF">ONZ51_g10830</name>
</gene>
<proteinExistence type="predicted"/>